<evidence type="ECO:0000256" key="1">
    <source>
        <dbReference type="SAM" id="Phobius"/>
    </source>
</evidence>
<dbReference type="EMBL" id="JAUIZM010000007">
    <property type="protein sequence ID" value="KAK1375352.1"/>
    <property type="molecule type" value="Genomic_DNA"/>
</dbReference>
<organism evidence="2 3">
    <name type="scientific">Heracleum sosnowskyi</name>
    <dbReference type="NCBI Taxonomy" id="360622"/>
    <lineage>
        <taxon>Eukaryota</taxon>
        <taxon>Viridiplantae</taxon>
        <taxon>Streptophyta</taxon>
        <taxon>Embryophyta</taxon>
        <taxon>Tracheophyta</taxon>
        <taxon>Spermatophyta</taxon>
        <taxon>Magnoliopsida</taxon>
        <taxon>eudicotyledons</taxon>
        <taxon>Gunneridae</taxon>
        <taxon>Pentapetalae</taxon>
        <taxon>asterids</taxon>
        <taxon>campanulids</taxon>
        <taxon>Apiales</taxon>
        <taxon>Apiaceae</taxon>
        <taxon>Apioideae</taxon>
        <taxon>apioid superclade</taxon>
        <taxon>Tordylieae</taxon>
        <taxon>Tordyliinae</taxon>
        <taxon>Heracleum</taxon>
    </lineage>
</organism>
<dbReference type="GO" id="GO:0046854">
    <property type="term" value="P:phosphatidylinositol phosphate biosynthetic process"/>
    <property type="evidence" value="ECO:0007669"/>
    <property type="project" value="TreeGrafter"/>
</dbReference>
<dbReference type="InterPro" id="IPR036397">
    <property type="entry name" value="RNaseH_sf"/>
</dbReference>
<gene>
    <name evidence="2" type="ORF">POM88_031545</name>
</gene>
<feature type="transmembrane region" description="Helical" evidence="1">
    <location>
        <begin position="259"/>
        <end position="278"/>
    </location>
</feature>
<dbReference type="PANTHER" id="PTHR45748:SF14">
    <property type="entry name" value="1-PHOSPHATIDYLINOSITOL-3-PHOSPHATE 5-KINASE FAB1C-RELATED"/>
    <property type="match status" value="1"/>
</dbReference>
<reference evidence="2" key="1">
    <citation type="submission" date="2023-02" db="EMBL/GenBank/DDBJ databases">
        <title>Genome of toxic invasive species Heracleum sosnowskyi carries increased number of genes despite the absence of recent whole-genome duplications.</title>
        <authorList>
            <person name="Schelkunov M."/>
            <person name="Shtratnikova V."/>
            <person name="Makarenko M."/>
            <person name="Klepikova A."/>
            <person name="Omelchenko D."/>
            <person name="Novikova G."/>
            <person name="Obukhova E."/>
            <person name="Bogdanov V."/>
            <person name="Penin A."/>
            <person name="Logacheva M."/>
        </authorList>
    </citation>
    <scope>NUCLEOTIDE SEQUENCE</scope>
    <source>
        <strain evidence="2">Hsosn_3</strain>
        <tissue evidence="2">Leaf</tissue>
    </source>
</reference>
<dbReference type="Gene3D" id="3.30.420.10">
    <property type="entry name" value="Ribonuclease H-like superfamily/Ribonuclease H"/>
    <property type="match status" value="1"/>
</dbReference>
<dbReference type="GO" id="GO:0000285">
    <property type="term" value="F:1-phosphatidylinositol-3-phosphate 5-kinase activity"/>
    <property type="evidence" value="ECO:0007669"/>
    <property type="project" value="TreeGrafter"/>
</dbReference>
<evidence type="ECO:0000313" key="2">
    <source>
        <dbReference type="EMBL" id="KAK1375352.1"/>
    </source>
</evidence>
<keyword evidence="3" id="KW-1185">Reference proteome</keyword>
<dbReference type="GO" id="GO:0010008">
    <property type="term" value="C:endosome membrane"/>
    <property type="evidence" value="ECO:0007669"/>
    <property type="project" value="TreeGrafter"/>
</dbReference>
<dbReference type="GO" id="GO:0003676">
    <property type="term" value="F:nucleic acid binding"/>
    <property type="evidence" value="ECO:0007669"/>
    <property type="project" value="InterPro"/>
</dbReference>
<evidence type="ECO:0000313" key="3">
    <source>
        <dbReference type="Proteomes" id="UP001237642"/>
    </source>
</evidence>
<proteinExistence type="predicted"/>
<sequence length="376" mass="43226">MITRYALNCIFNDTINLLGKREMEIDVNALVWFPPHDANVKDASINDLFTVKGHCRVLVLQYLLEEIIKAGKEISEEKWLDIVESLFWQATKLVELSNSGKGNVACVDYAKVKCIATTNPTESIFIKGVAGTMKIRFKCMTSQYRNIGLFVLEGTIGYQKFPNQLAVVETLLQQHRTEARCLNEFFEIFWTLDNAEVQLVVGQSIKAYKSQDKKRCLNILVSVAQNNFHLKFFWLAPFTEVLPKMVLDNWSSKQRNQEFYLCALVGLVAATRLIHYHFQFDEGYLSTYAYQEFVHLVSCARLISITLIHVAALIMYAYWIASVTGPIRQFIDLLETSSSHVRRPTFNLSEKPKNIVKIMTLDTISSKNRIPWLRDE</sequence>
<keyword evidence="1" id="KW-1133">Transmembrane helix</keyword>
<accession>A0AAD8HXN0</accession>
<feature type="transmembrane region" description="Helical" evidence="1">
    <location>
        <begin position="293"/>
        <end position="319"/>
    </location>
</feature>
<keyword evidence="1" id="KW-0472">Membrane</keyword>
<comment type="caution">
    <text evidence="2">The sequence shown here is derived from an EMBL/GenBank/DDBJ whole genome shotgun (WGS) entry which is preliminary data.</text>
</comment>
<protein>
    <submittedName>
        <fullName evidence="2">Uncharacterized protein</fullName>
    </submittedName>
</protein>
<keyword evidence="1" id="KW-0812">Transmembrane</keyword>
<reference evidence="2" key="2">
    <citation type="submission" date="2023-05" db="EMBL/GenBank/DDBJ databases">
        <authorList>
            <person name="Schelkunov M.I."/>
        </authorList>
    </citation>
    <scope>NUCLEOTIDE SEQUENCE</scope>
    <source>
        <strain evidence="2">Hsosn_3</strain>
        <tissue evidence="2">Leaf</tissue>
    </source>
</reference>
<dbReference type="PANTHER" id="PTHR45748">
    <property type="entry name" value="1-PHOSPHATIDYLINOSITOL 3-PHOSPHATE 5-KINASE-RELATED"/>
    <property type="match status" value="1"/>
</dbReference>
<dbReference type="Proteomes" id="UP001237642">
    <property type="component" value="Unassembled WGS sequence"/>
</dbReference>
<name>A0AAD8HXN0_9APIA</name>
<dbReference type="AlphaFoldDB" id="A0AAD8HXN0"/>